<dbReference type="Proteomes" id="UP000708208">
    <property type="component" value="Unassembled WGS sequence"/>
</dbReference>
<dbReference type="PANTHER" id="PTHR23324:SF83">
    <property type="entry name" value="SEC14-LIKE PROTEIN 2"/>
    <property type="match status" value="1"/>
</dbReference>
<evidence type="ECO:0000256" key="1">
    <source>
        <dbReference type="SAM" id="MobiDB-lite"/>
    </source>
</evidence>
<feature type="domain" description="CRAL-TRIO" evidence="2">
    <location>
        <begin position="76"/>
        <end position="252"/>
    </location>
</feature>
<dbReference type="InterPro" id="IPR009038">
    <property type="entry name" value="GOLD_dom"/>
</dbReference>
<dbReference type="PROSITE" id="PS50866">
    <property type="entry name" value="GOLD"/>
    <property type="match status" value="1"/>
</dbReference>
<accession>A0A8J2KSS7</accession>
<evidence type="ECO:0000313" key="4">
    <source>
        <dbReference type="EMBL" id="CAG7731545.1"/>
    </source>
</evidence>
<dbReference type="GO" id="GO:0005737">
    <property type="term" value="C:cytoplasm"/>
    <property type="evidence" value="ECO:0007669"/>
    <property type="project" value="TreeGrafter"/>
</dbReference>
<dbReference type="PROSITE" id="PS50191">
    <property type="entry name" value="CRAL_TRIO"/>
    <property type="match status" value="1"/>
</dbReference>
<organism evidence="4 5">
    <name type="scientific">Allacma fusca</name>
    <dbReference type="NCBI Taxonomy" id="39272"/>
    <lineage>
        <taxon>Eukaryota</taxon>
        <taxon>Metazoa</taxon>
        <taxon>Ecdysozoa</taxon>
        <taxon>Arthropoda</taxon>
        <taxon>Hexapoda</taxon>
        <taxon>Collembola</taxon>
        <taxon>Symphypleona</taxon>
        <taxon>Sminthuridae</taxon>
        <taxon>Allacma</taxon>
    </lineage>
</organism>
<sequence>MSNIFSSEEISALKQFRLSISDIIEKYDEYDAHDNNLIRWLRARDLNLKKAEGMIRKSTKYRQDHPELQNLQYLPVPEDFLEKLPFRPIGHDKEGILVVSFSAQNWEFKKLVLAGRTVEMKRYVCHILERFFRHNKTISTPENINNQMVVIMDLLGFSIPEHLSKPVISFALELLRLLDLNYPEIMKTVYIINVPKIFPVGWSIISPFLSQRTINKFKIIGGGQNNWKRVLLEDIDYSELPSEYGGSNTVHPTQYTNEHGESWPSRSGSFPQESFLTTVVPAKKNVMLSFQLVAGNRISWNFKTDSYDIGFEFKFNDTQMFPSVRADSHLYTQDGLVDVTEDGTYTLVFDNSYSKYRSKTLHYAILVEDSVSEH</sequence>
<evidence type="ECO:0000259" key="3">
    <source>
        <dbReference type="PROSITE" id="PS50866"/>
    </source>
</evidence>
<dbReference type="InterPro" id="IPR011074">
    <property type="entry name" value="CRAL/TRIO_N_dom"/>
</dbReference>
<dbReference type="PANTHER" id="PTHR23324">
    <property type="entry name" value="SEC14 RELATED PROTEIN"/>
    <property type="match status" value="1"/>
</dbReference>
<gene>
    <name evidence="4" type="ORF">AFUS01_LOCUS20127</name>
</gene>
<comment type="caution">
    <text evidence="4">The sequence shown here is derived from an EMBL/GenBank/DDBJ whole genome shotgun (WGS) entry which is preliminary data.</text>
</comment>
<keyword evidence="5" id="KW-1185">Reference proteome</keyword>
<evidence type="ECO:0000313" key="5">
    <source>
        <dbReference type="Proteomes" id="UP000708208"/>
    </source>
</evidence>
<dbReference type="InterPro" id="IPR001251">
    <property type="entry name" value="CRAL-TRIO_dom"/>
</dbReference>
<proteinExistence type="predicted"/>
<dbReference type="InterPro" id="IPR051064">
    <property type="entry name" value="SEC14/CRAL-TRIO_domain"/>
</dbReference>
<dbReference type="SMART" id="SM01100">
    <property type="entry name" value="CRAL_TRIO_N"/>
    <property type="match status" value="1"/>
</dbReference>
<dbReference type="Pfam" id="PF13897">
    <property type="entry name" value="GOLD_2"/>
    <property type="match status" value="1"/>
</dbReference>
<evidence type="ECO:0000259" key="2">
    <source>
        <dbReference type="PROSITE" id="PS50191"/>
    </source>
</evidence>
<feature type="region of interest" description="Disordered" evidence="1">
    <location>
        <begin position="249"/>
        <end position="268"/>
    </location>
</feature>
<dbReference type="SMART" id="SM00516">
    <property type="entry name" value="SEC14"/>
    <property type="match status" value="1"/>
</dbReference>
<dbReference type="AlphaFoldDB" id="A0A8J2KSS7"/>
<protein>
    <recommendedName>
        <fullName evidence="6">CRAL-TRIO domain-containing protein</fullName>
    </recommendedName>
</protein>
<dbReference type="Pfam" id="PF00650">
    <property type="entry name" value="CRAL_TRIO"/>
    <property type="match status" value="1"/>
</dbReference>
<feature type="domain" description="GOLD" evidence="3">
    <location>
        <begin position="272"/>
        <end position="367"/>
    </location>
</feature>
<dbReference type="EMBL" id="CAJVCH010214807">
    <property type="protein sequence ID" value="CAG7731545.1"/>
    <property type="molecule type" value="Genomic_DNA"/>
</dbReference>
<evidence type="ECO:0008006" key="6">
    <source>
        <dbReference type="Google" id="ProtNLM"/>
    </source>
</evidence>
<reference evidence="4" key="1">
    <citation type="submission" date="2021-06" db="EMBL/GenBank/DDBJ databases">
        <authorList>
            <person name="Hodson N. C."/>
            <person name="Mongue J. A."/>
            <person name="Jaron S. K."/>
        </authorList>
    </citation>
    <scope>NUCLEOTIDE SEQUENCE</scope>
</reference>
<dbReference type="CDD" id="cd00170">
    <property type="entry name" value="SEC14"/>
    <property type="match status" value="1"/>
</dbReference>
<name>A0A8J2KSS7_9HEXA</name>
<dbReference type="OrthoDB" id="1434354at2759"/>